<protein>
    <submittedName>
        <fullName evidence="1">Uncharacterized protein</fullName>
    </submittedName>
</protein>
<name>A0A3G9JBF0_9FIRM</name>
<accession>A0A3G9JBF0</accession>
<dbReference type="EMBL" id="AP019309">
    <property type="protein sequence ID" value="BBH25675.1"/>
    <property type="molecule type" value="Genomic_DNA"/>
</dbReference>
<dbReference type="Proteomes" id="UP000268059">
    <property type="component" value="Chromosome"/>
</dbReference>
<dbReference type="KEGG" id="ebm:SG0102_06090"/>
<dbReference type="OrthoDB" id="1650775at2"/>
<proteinExistence type="predicted"/>
<gene>
    <name evidence="1" type="ORF">SG0102_06090</name>
</gene>
<sequence length="117" mass="13780">MELFTKTDIAEMNKSKTNQYFVPAELFDGMQYKLVRLEVKWAYVACLNVMLKNAQYNHENQAFIKDDSPAIIESLKALANKKVDREKIAGYFNELEENELIEHQGRDIYLRRIVDIF</sequence>
<evidence type="ECO:0000313" key="1">
    <source>
        <dbReference type="EMBL" id="BBH25675.1"/>
    </source>
</evidence>
<organism evidence="1 2">
    <name type="scientific">Intestinibaculum porci</name>
    <dbReference type="NCBI Taxonomy" id="2487118"/>
    <lineage>
        <taxon>Bacteria</taxon>
        <taxon>Bacillati</taxon>
        <taxon>Bacillota</taxon>
        <taxon>Erysipelotrichia</taxon>
        <taxon>Erysipelotrichales</taxon>
        <taxon>Erysipelotrichaceae</taxon>
        <taxon>Intestinibaculum</taxon>
    </lineage>
</organism>
<dbReference type="AlphaFoldDB" id="A0A3G9JBF0"/>
<reference evidence="1 2" key="1">
    <citation type="submission" date="2018-11" db="EMBL/GenBank/DDBJ databases">
        <title>Novel Erysipelotrichaceae bacterium isolated from small intestine of a swine.</title>
        <authorList>
            <person name="Kim J.S."/>
            <person name="Choe H."/>
            <person name="Lee Y.R."/>
            <person name="Kim K.M."/>
            <person name="Park D.S."/>
        </authorList>
    </citation>
    <scope>NUCLEOTIDE SEQUENCE [LARGE SCALE GENOMIC DNA]</scope>
    <source>
        <strain evidence="1 2">SG0102</strain>
    </source>
</reference>
<keyword evidence="2" id="KW-1185">Reference proteome</keyword>
<dbReference type="RefSeq" id="WP_125118601.1">
    <property type="nucleotide sequence ID" value="NZ_AP019309.1"/>
</dbReference>
<evidence type="ECO:0000313" key="2">
    <source>
        <dbReference type="Proteomes" id="UP000268059"/>
    </source>
</evidence>
<dbReference type="InParanoid" id="A0A3G9JBF0"/>